<feature type="transmembrane region" description="Helical" evidence="10">
    <location>
        <begin position="433"/>
        <end position="456"/>
    </location>
</feature>
<dbReference type="InterPro" id="IPR005829">
    <property type="entry name" value="Sugar_transporter_CS"/>
</dbReference>
<dbReference type="FunFam" id="1.20.1250.20:FF:000025">
    <property type="entry name" value="probable polyol transporter 4"/>
    <property type="match status" value="1"/>
</dbReference>
<dbReference type="PROSITE" id="PS50850">
    <property type="entry name" value="MFS"/>
    <property type="match status" value="1"/>
</dbReference>
<dbReference type="NCBIfam" id="TIGR00879">
    <property type="entry name" value="SP"/>
    <property type="match status" value="1"/>
</dbReference>
<feature type="transmembrane region" description="Helical" evidence="10">
    <location>
        <begin position="35"/>
        <end position="64"/>
    </location>
</feature>
<evidence type="ECO:0000256" key="8">
    <source>
        <dbReference type="ARBA" id="ARBA00023136"/>
    </source>
</evidence>
<feature type="transmembrane region" description="Helical" evidence="10">
    <location>
        <begin position="192"/>
        <end position="213"/>
    </location>
</feature>
<dbReference type="InterPro" id="IPR050814">
    <property type="entry name" value="Myo-inositol_Transporter"/>
</dbReference>
<evidence type="ECO:0000256" key="10">
    <source>
        <dbReference type="SAM" id="Phobius"/>
    </source>
</evidence>
<dbReference type="Pfam" id="PF00083">
    <property type="entry name" value="Sugar_tr"/>
    <property type="match status" value="1"/>
</dbReference>
<dbReference type="GO" id="GO:0015293">
    <property type="term" value="F:symporter activity"/>
    <property type="evidence" value="ECO:0007669"/>
    <property type="project" value="UniProtKB-KW"/>
</dbReference>
<dbReference type="PROSITE" id="PS00216">
    <property type="entry name" value="SUGAR_TRANSPORT_1"/>
    <property type="match status" value="2"/>
</dbReference>
<feature type="transmembrane region" description="Helical" evidence="10">
    <location>
        <begin position="462"/>
        <end position="482"/>
    </location>
</feature>
<dbReference type="InterPro" id="IPR003663">
    <property type="entry name" value="Sugar/inositol_transpt"/>
</dbReference>
<evidence type="ECO:0000256" key="4">
    <source>
        <dbReference type="ARBA" id="ARBA00022597"/>
    </source>
</evidence>
<feature type="transmembrane region" description="Helical" evidence="10">
    <location>
        <begin position="332"/>
        <end position="354"/>
    </location>
</feature>
<keyword evidence="8 10" id="KW-0472">Membrane</keyword>
<evidence type="ECO:0000313" key="12">
    <source>
        <dbReference type="EMBL" id="KAK4262191.1"/>
    </source>
</evidence>
<dbReference type="GO" id="GO:0016020">
    <property type="term" value="C:membrane"/>
    <property type="evidence" value="ECO:0007669"/>
    <property type="project" value="UniProtKB-SubCell"/>
</dbReference>
<reference evidence="12" key="1">
    <citation type="submission" date="2023-10" db="EMBL/GenBank/DDBJ databases">
        <title>Chromosome-level genome of the transformable northern wattle, Acacia crassicarpa.</title>
        <authorList>
            <person name="Massaro I."/>
            <person name="Sinha N.R."/>
            <person name="Poethig S."/>
            <person name="Leichty A.R."/>
        </authorList>
    </citation>
    <scope>NUCLEOTIDE SEQUENCE</scope>
    <source>
        <strain evidence="12">Acra3RX</strain>
        <tissue evidence="12">Leaf</tissue>
    </source>
</reference>
<comment type="subcellular location">
    <subcellularLocation>
        <location evidence="1">Membrane</location>
        <topology evidence="1">Multi-pass membrane protein</topology>
    </subcellularLocation>
</comment>
<feature type="transmembrane region" description="Helical" evidence="10">
    <location>
        <begin position="294"/>
        <end position="317"/>
    </location>
</feature>
<dbReference type="SUPFAM" id="SSF103473">
    <property type="entry name" value="MFS general substrate transporter"/>
    <property type="match status" value="1"/>
</dbReference>
<dbReference type="Gene3D" id="1.20.1250.20">
    <property type="entry name" value="MFS general substrate transporter like domains"/>
    <property type="match status" value="1"/>
</dbReference>
<evidence type="ECO:0000256" key="2">
    <source>
        <dbReference type="ARBA" id="ARBA00010992"/>
    </source>
</evidence>
<keyword evidence="6" id="KW-0769">Symport</keyword>
<gene>
    <name evidence="12" type="ORF">QN277_027776</name>
</gene>
<feature type="transmembrane region" description="Helical" evidence="10">
    <location>
        <begin position="396"/>
        <end position="421"/>
    </location>
</feature>
<evidence type="ECO:0000256" key="7">
    <source>
        <dbReference type="ARBA" id="ARBA00022989"/>
    </source>
</evidence>
<dbReference type="AlphaFoldDB" id="A0AAE1J1X7"/>
<name>A0AAE1J1X7_9FABA</name>
<feature type="transmembrane region" description="Helical" evidence="10">
    <location>
        <begin position="76"/>
        <end position="97"/>
    </location>
</feature>
<evidence type="ECO:0000256" key="1">
    <source>
        <dbReference type="ARBA" id="ARBA00004141"/>
    </source>
</evidence>
<evidence type="ECO:0000259" key="11">
    <source>
        <dbReference type="PROSITE" id="PS50850"/>
    </source>
</evidence>
<organism evidence="12 13">
    <name type="scientific">Acacia crassicarpa</name>
    <name type="common">northern wattle</name>
    <dbReference type="NCBI Taxonomy" id="499986"/>
    <lineage>
        <taxon>Eukaryota</taxon>
        <taxon>Viridiplantae</taxon>
        <taxon>Streptophyta</taxon>
        <taxon>Embryophyta</taxon>
        <taxon>Tracheophyta</taxon>
        <taxon>Spermatophyta</taxon>
        <taxon>Magnoliopsida</taxon>
        <taxon>eudicotyledons</taxon>
        <taxon>Gunneridae</taxon>
        <taxon>Pentapetalae</taxon>
        <taxon>rosids</taxon>
        <taxon>fabids</taxon>
        <taxon>Fabales</taxon>
        <taxon>Fabaceae</taxon>
        <taxon>Caesalpinioideae</taxon>
        <taxon>mimosoid clade</taxon>
        <taxon>Acacieae</taxon>
        <taxon>Acacia</taxon>
    </lineage>
</organism>
<dbReference type="PROSITE" id="PS00217">
    <property type="entry name" value="SUGAR_TRANSPORT_2"/>
    <property type="match status" value="1"/>
</dbReference>
<protein>
    <recommendedName>
        <fullName evidence="11">Major facilitator superfamily (MFS) profile domain-containing protein</fullName>
    </recommendedName>
</protein>
<keyword evidence="3 9" id="KW-0813">Transport</keyword>
<evidence type="ECO:0000256" key="5">
    <source>
        <dbReference type="ARBA" id="ARBA00022692"/>
    </source>
</evidence>
<feature type="domain" description="Major facilitator superfamily (MFS) profile" evidence="11">
    <location>
        <begin position="39"/>
        <end position="487"/>
    </location>
</feature>
<evidence type="ECO:0000256" key="9">
    <source>
        <dbReference type="RuleBase" id="RU003346"/>
    </source>
</evidence>
<evidence type="ECO:0000256" key="6">
    <source>
        <dbReference type="ARBA" id="ARBA00022847"/>
    </source>
</evidence>
<sequence>MSEAKAETGQFQMPSEIGIHEIDEESSKNYLNYKYACASVVVASVSSMTYGYIAAVISGALLFIKEDLKISDPQVQLLAGILNVCSLAGSLAAGRIADIIGRRYTIIVASLLFMLGSILMGYGPSYEILIMGRCISGFGSGFALIIVPVYCAEISPPSSRGFLTCVPELSLNVGLLLGYASNFAFGKLSLKLGWRIMNGVTAIPSLGLAIAMLKMVESPRWLVMQGRISEARNVLLLLSNSDHEAKVRLRAIKIAAGIDENCHQDIVPVAKQTRGGAGSLKALLWKPSRSVRRILIAAVAVHLFQQLSGFQVFLVYAPRIFEKAGMRDKNKLLLATVGMGIIKMAVAFAAAFLLDKVGRRVLLLISSGGTVVSLLGLGVCMTMVEHSGEDLAWPISFTIVAVYGFVGFMGIGLGPVTWVYSSEIFPLRLRAQGLGIGVVVNRITGMAVIMTFITLYNMITMGGIFFVYCGATAIAWWFYYVFLPETKGKSLEDMEAVFGKSPKSEVRADPPHCNGS</sequence>
<dbReference type="Proteomes" id="UP001293593">
    <property type="component" value="Unassembled WGS sequence"/>
</dbReference>
<keyword evidence="4" id="KW-0762">Sugar transport</keyword>
<feature type="transmembrane region" description="Helical" evidence="10">
    <location>
        <begin position="128"/>
        <end position="150"/>
    </location>
</feature>
<evidence type="ECO:0000256" key="3">
    <source>
        <dbReference type="ARBA" id="ARBA00022448"/>
    </source>
</evidence>
<evidence type="ECO:0000313" key="13">
    <source>
        <dbReference type="Proteomes" id="UP001293593"/>
    </source>
</evidence>
<keyword evidence="13" id="KW-1185">Reference proteome</keyword>
<keyword evidence="7 10" id="KW-1133">Transmembrane helix</keyword>
<feature type="transmembrane region" description="Helical" evidence="10">
    <location>
        <begin position="361"/>
        <end position="384"/>
    </location>
</feature>
<accession>A0AAE1J1X7</accession>
<dbReference type="InterPro" id="IPR005828">
    <property type="entry name" value="MFS_sugar_transport-like"/>
</dbReference>
<dbReference type="InterPro" id="IPR020846">
    <property type="entry name" value="MFS_dom"/>
</dbReference>
<comment type="similarity">
    <text evidence="2 9">Belongs to the major facilitator superfamily. Sugar transporter (TC 2.A.1.1) family.</text>
</comment>
<proteinExistence type="inferred from homology"/>
<comment type="caution">
    <text evidence="12">The sequence shown here is derived from an EMBL/GenBank/DDBJ whole genome shotgun (WGS) entry which is preliminary data.</text>
</comment>
<dbReference type="EMBL" id="JAWXYG010000009">
    <property type="protein sequence ID" value="KAK4262191.1"/>
    <property type="molecule type" value="Genomic_DNA"/>
</dbReference>
<dbReference type="InterPro" id="IPR036259">
    <property type="entry name" value="MFS_trans_sf"/>
</dbReference>
<feature type="transmembrane region" description="Helical" evidence="10">
    <location>
        <begin position="104"/>
        <end position="122"/>
    </location>
</feature>
<keyword evidence="5 10" id="KW-0812">Transmembrane</keyword>
<dbReference type="PRINTS" id="PR00171">
    <property type="entry name" value="SUGRTRNSPORT"/>
</dbReference>
<dbReference type="PANTHER" id="PTHR48020:SF49">
    <property type="entry name" value="SUGAR TRANSPORTER"/>
    <property type="match status" value="1"/>
</dbReference>
<dbReference type="PANTHER" id="PTHR48020">
    <property type="entry name" value="PROTON MYO-INOSITOL COTRANSPORTER"/>
    <property type="match status" value="1"/>
</dbReference>
<feature type="transmembrane region" description="Helical" evidence="10">
    <location>
        <begin position="162"/>
        <end position="180"/>
    </location>
</feature>